<dbReference type="PANTHER" id="PTHR10635:SF0">
    <property type="entry name" value="COATOMER SUBUNIT BETA"/>
    <property type="match status" value="1"/>
</dbReference>
<dbReference type="Gene3D" id="1.25.10.10">
    <property type="entry name" value="Leucine-rich Repeat Variant"/>
    <property type="match status" value="1"/>
</dbReference>
<evidence type="ECO:0000313" key="2">
    <source>
        <dbReference type="EMBL" id="KAF9944080.1"/>
    </source>
</evidence>
<protein>
    <submittedName>
        <fullName evidence="2">Coatomer subunit beta</fullName>
    </submittedName>
</protein>
<dbReference type="GO" id="GO:0006888">
    <property type="term" value="P:endoplasmic reticulum to Golgi vesicle-mediated transport"/>
    <property type="evidence" value="ECO:0007669"/>
    <property type="project" value="TreeGrafter"/>
</dbReference>
<gene>
    <name evidence="2" type="primary">SEC26_3</name>
    <name evidence="2" type="ORF">BGZ65_012654</name>
</gene>
<feature type="domain" description="Clathrin/coatomer adaptor adaptin-like N-terminal" evidence="1">
    <location>
        <begin position="6"/>
        <end position="189"/>
    </location>
</feature>
<dbReference type="GO" id="GO:0006886">
    <property type="term" value="P:intracellular protein transport"/>
    <property type="evidence" value="ECO:0007669"/>
    <property type="project" value="InterPro"/>
</dbReference>
<dbReference type="OrthoDB" id="10261439at2759"/>
<dbReference type="Pfam" id="PF01602">
    <property type="entry name" value="Adaptin_N"/>
    <property type="match status" value="1"/>
</dbReference>
<dbReference type="AlphaFoldDB" id="A0A9P6IQH6"/>
<dbReference type="EMBL" id="JAAAHW010008588">
    <property type="protein sequence ID" value="KAF9944080.1"/>
    <property type="molecule type" value="Genomic_DNA"/>
</dbReference>
<name>A0A9P6IQH6_9FUNG</name>
<sequence>HFDYLVPDAPELIHSLLLQEADVACKRNAFVMLVNCAPELAVEYLDSVINQVPNFDELLQMAIVDLIRKDCKNNAANKGKYIRCIFELLNAPSHSVKYEAATTLMALTSNPAAVKAAATCYIELIVKEADNNVKLIVLGRFDDLRQKHEKVLDELVMEILRVLSSPDIAVRKRAVGIALEMVSSRNVDE</sequence>
<dbReference type="InterPro" id="IPR016460">
    <property type="entry name" value="COPB1"/>
</dbReference>
<dbReference type="InterPro" id="IPR016024">
    <property type="entry name" value="ARM-type_fold"/>
</dbReference>
<dbReference type="Proteomes" id="UP000749646">
    <property type="component" value="Unassembled WGS sequence"/>
</dbReference>
<dbReference type="SUPFAM" id="SSF48371">
    <property type="entry name" value="ARM repeat"/>
    <property type="match status" value="1"/>
</dbReference>
<feature type="non-terminal residue" evidence="2">
    <location>
        <position position="189"/>
    </location>
</feature>
<accession>A0A9P6IQH6</accession>
<keyword evidence="3" id="KW-1185">Reference proteome</keyword>
<organism evidence="2 3">
    <name type="scientific">Modicella reniformis</name>
    <dbReference type="NCBI Taxonomy" id="1440133"/>
    <lineage>
        <taxon>Eukaryota</taxon>
        <taxon>Fungi</taxon>
        <taxon>Fungi incertae sedis</taxon>
        <taxon>Mucoromycota</taxon>
        <taxon>Mortierellomycotina</taxon>
        <taxon>Mortierellomycetes</taxon>
        <taxon>Mortierellales</taxon>
        <taxon>Mortierellaceae</taxon>
        <taxon>Modicella</taxon>
    </lineage>
</organism>
<dbReference type="InterPro" id="IPR002553">
    <property type="entry name" value="Clathrin/coatomer_adapt-like_N"/>
</dbReference>
<comment type="caution">
    <text evidence="2">The sequence shown here is derived from an EMBL/GenBank/DDBJ whole genome shotgun (WGS) entry which is preliminary data.</text>
</comment>
<proteinExistence type="predicted"/>
<reference evidence="2" key="1">
    <citation type="journal article" date="2020" name="Fungal Divers.">
        <title>Resolving the Mortierellaceae phylogeny through synthesis of multi-gene phylogenetics and phylogenomics.</title>
        <authorList>
            <person name="Vandepol N."/>
            <person name="Liber J."/>
            <person name="Desiro A."/>
            <person name="Na H."/>
            <person name="Kennedy M."/>
            <person name="Barry K."/>
            <person name="Grigoriev I.V."/>
            <person name="Miller A.N."/>
            <person name="O'Donnell K."/>
            <person name="Stajich J.E."/>
            <person name="Bonito G."/>
        </authorList>
    </citation>
    <scope>NUCLEOTIDE SEQUENCE</scope>
    <source>
        <strain evidence="2">MES-2147</strain>
    </source>
</reference>
<dbReference type="GO" id="GO:0006891">
    <property type="term" value="P:intra-Golgi vesicle-mediated transport"/>
    <property type="evidence" value="ECO:0007669"/>
    <property type="project" value="TreeGrafter"/>
</dbReference>
<evidence type="ECO:0000259" key="1">
    <source>
        <dbReference type="Pfam" id="PF01602"/>
    </source>
</evidence>
<dbReference type="GO" id="GO:0030126">
    <property type="term" value="C:COPI vesicle coat"/>
    <property type="evidence" value="ECO:0007669"/>
    <property type="project" value="TreeGrafter"/>
</dbReference>
<feature type="non-terminal residue" evidence="2">
    <location>
        <position position="1"/>
    </location>
</feature>
<dbReference type="PANTHER" id="PTHR10635">
    <property type="entry name" value="COATOMER SUBUNIT BETA"/>
    <property type="match status" value="1"/>
</dbReference>
<dbReference type="InterPro" id="IPR011989">
    <property type="entry name" value="ARM-like"/>
</dbReference>
<evidence type="ECO:0000313" key="3">
    <source>
        <dbReference type="Proteomes" id="UP000749646"/>
    </source>
</evidence>